<feature type="transmembrane region" description="Helical" evidence="1">
    <location>
        <begin position="12"/>
        <end position="38"/>
    </location>
</feature>
<gene>
    <name evidence="2" type="ORF">SCABRO_01777</name>
</gene>
<accession>A0A0B0EHD5</accession>
<evidence type="ECO:0000313" key="3">
    <source>
        <dbReference type="Proteomes" id="UP000030652"/>
    </source>
</evidence>
<name>A0A0B0EHD5_9BACT</name>
<dbReference type="Proteomes" id="UP000030652">
    <property type="component" value="Unassembled WGS sequence"/>
</dbReference>
<organism evidence="2 3">
    <name type="scientific">Candidatus Scalindua brodae</name>
    <dbReference type="NCBI Taxonomy" id="237368"/>
    <lineage>
        <taxon>Bacteria</taxon>
        <taxon>Pseudomonadati</taxon>
        <taxon>Planctomycetota</taxon>
        <taxon>Candidatus Brocadiia</taxon>
        <taxon>Candidatus Brocadiales</taxon>
        <taxon>Candidatus Scalinduaceae</taxon>
        <taxon>Candidatus Scalindua</taxon>
    </lineage>
</organism>
<dbReference type="AlphaFoldDB" id="A0A0B0EHD5"/>
<reference evidence="2 3" key="1">
    <citation type="submission" date="2014-10" db="EMBL/GenBank/DDBJ databases">
        <title>Draft genome of anammox bacterium scalindua brodae, obtained using differential coverage binning of sequence data from two enrichment reactors.</title>
        <authorList>
            <person name="Speth D.R."/>
            <person name="Russ L."/>
            <person name="Kartal B."/>
            <person name="Op den Camp H.J."/>
            <person name="Dutilh B.E."/>
            <person name="Jetten M.S."/>
        </authorList>
    </citation>
    <scope>NUCLEOTIDE SEQUENCE [LARGE SCALE GENOMIC DNA]</scope>
    <source>
        <strain evidence="2">RU1</strain>
    </source>
</reference>
<protein>
    <submittedName>
        <fullName evidence="2">Uncharacterized protein</fullName>
    </submittedName>
</protein>
<comment type="caution">
    <text evidence="2">The sequence shown here is derived from an EMBL/GenBank/DDBJ whole genome shotgun (WGS) entry which is preliminary data.</text>
</comment>
<keyword evidence="1" id="KW-0472">Membrane</keyword>
<keyword evidence="1" id="KW-1133">Transmembrane helix</keyword>
<dbReference type="EMBL" id="JRYO01000126">
    <property type="protein sequence ID" value="KHE92482.1"/>
    <property type="molecule type" value="Genomic_DNA"/>
</dbReference>
<proteinExistence type="predicted"/>
<feature type="transmembrane region" description="Helical" evidence="1">
    <location>
        <begin position="50"/>
        <end position="71"/>
    </location>
</feature>
<evidence type="ECO:0000313" key="2">
    <source>
        <dbReference type="EMBL" id="KHE92482.1"/>
    </source>
</evidence>
<keyword evidence="1" id="KW-0812">Transmembrane</keyword>
<evidence type="ECO:0000256" key="1">
    <source>
        <dbReference type="SAM" id="Phobius"/>
    </source>
</evidence>
<sequence length="97" mass="11175">MVGKKEVFNRALSILLYGLLISFVMSLFLCDIAAVHFIDYTKGSYPVGYKGLFGIIYPKIVLFFCSCGASYRNLHPDFLGREDDNRTIVRRRLTEHY</sequence>